<dbReference type="EMBL" id="JAQNDM010000002">
    <property type="protein sequence ID" value="MDC0714737.1"/>
    <property type="molecule type" value="Genomic_DNA"/>
</dbReference>
<dbReference type="Proteomes" id="UP001221838">
    <property type="component" value="Unassembled WGS sequence"/>
</dbReference>
<keyword evidence="1 3" id="KW-0732">Signal</keyword>
<reference evidence="5 6" key="1">
    <citation type="submission" date="2022-11" db="EMBL/GenBank/DDBJ databases">
        <title>Minimal conservation of predation-associated metabolite biosynthetic gene clusters underscores biosynthetic potential of Myxococcota including descriptions for ten novel species: Archangium lansinium sp. nov., Myxococcus landrumus sp. nov., Nannocystis bai.</title>
        <authorList>
            <person name="Ahearne A."/>
            <person name="Stevens C."/>
            <person name="Dowd S."/>
        </authorList>
    </citation>
    <scope>NUCLEOTIDE SEQUENCE [LARGE SCALE GENOMIC DNA]</scope>
    <source>
        <strain evidence="5 6">NCWAL01</strain>
    </source>
</reference>
<dbReference type="RefSeq" id="WP_272145423.1">
    <property type="nucleotide sequence ID" value="NZ_JAQNDM010000002.1"/>
</dbReference>
<feature type="compositionally biased region" description="Pro residues" evidence="2">
    <location>
        <begin position="28"/>
        <end position="38"/>
    </location>
</feature>
<evidence type="ECO:0000256" key="3">
    <source>
        <dbReference type="SAM" id="SignalP"/>
    </source>
</evidence>
<comment type="caution">
    <text evidence="5">The sequence shown here is derived from an EMBL/GenBank/DDBJ whole genome shotgun (WGS) entry which is preliminary data.</text>
</comment>
<feature type="domain" description="SbsA Ig-like" evidence="4">
    <location>
        <begin position="380"/>
        <end position="496"/>
    </location>
</feature>
<evidence type="ECO:0000313" key="6">
    <source>
        <dbReference type="Proteomes" id="UP001221838"/>
    </source>
</evidence>
<organism evidence="5 6">
    <name type="scientific">Stigmatella ashevillensis</name>
    <dbReference type="NCBI Taxonomy" id="2995309"/>
    <lineage>
        <taxon>Bacteria</taxon>
        <taxon>Pseudomonadati</taxon>
        <taxon>Myxococcota</taxon>
        <taxon>Myxococcia</taxon>
        <taxon>Myxococcales</taxon>
        <taxon>Cystobacterineae</taxon>
        <taxon>Archangiaceae</taxon>
        <taxon>Stigmatella</taxon>
    </lineage>
</organism>
<keyword evidence="6" id="KW-1185">Reference proteome</keyword>
<dbReference type="Pfam" id="PF13205">
    <property type="entry name" value="Big_5"/>
    <property type="match status" value="4"/>
</dbReference>
<sequence>MRRLPCSVLLVLGLSLGTFVGCGGGETPAPPDAGPPPVLDAGPPDAGPPDAGPPIDLVPPSVTSHSPANGAIAVPPESRIEILFSEPMRTGEGLLQIIPGATFPDNGLVKVRPGDWDASGRQVSLAFPNGLPRKTKLTVILAQFLDVAGNPVQPSVTFSFTVGDGEAPRVTASTPSEGASQVPLSTSEVSFTFNEPMDTSAGALVALGGLTLGPAAWTGTQVLTAPIASPLANDGLYSVRLDGFRNVHGKALDGAPSLGDGKLDFGTGPDVIPPTVVSTSPAEGSTNVAPEYTSIVVVTFSEPMKKTVGKAELVDGATKTVLTPAWSDDGFTVTYDVQFQLRHNATLGIAFTGFQDLVGNAFEPKAYLGNGVLNFTTSVDTTKPYLEASNPADGAEDVYPVEVYLTGSTPATGFRKRFTFLFSEPMNTSLTRVTLHEAANPGTFRSFDGTWAADRRTLTVTVTPAATGQLPVSETRLYYMDVTGMKDASGNPLETAFPGPGGDGRVEFRTLGDLPRLDHACGHALAVTPTAVTATASFTGTTPRTDLLHGHYAVTLPGANANFTGFTRMRLGFERLYYAFLSSNVPLTVTDGTSGAVLEVLQESVPPACGAITHMATFRSTANPELRARFGQASAPTFRFVLEEQD</sequence>
<evidence type="ECO:0000256" key="2">
    <source>
        <dbReference type="SAM" id="MobiDB-lite"/>
    </source>
</evidence>
<dbReference type="PROSITE" id="PS51257">
    <property type="entry name" value="PROKAR_LIPOPROTEIN"/>
    <property type="match status" value="1"/>
</dbReference>
<dbReference type="InterPro" id="IPR032812">
    <property type="entry name" value="SbsA_Ig"/>
</dbReference>
<feature type="domain" description="SbsA Ig-like" evidence="4">
    <location>
        <begin position="58"/>
        <end position="161"/>
    </location>
</feature>
<feature type="region of interest" description="Disordered" evidence="2">
    <location>
        <begin position="26"/>
        <end position="54"/>
    </location>
</feature>
<evidence type="ECO:0000259" key="4">
    <source>
        <dbReference type="Pfam" id="PF13205"/>
    </source>
</evidence>
<feature type="chain" id="PRO_5046586592" evidence="3">
    <location>
        <begin position="21"/>
        <end position="646"/>
    </location>
</feature>
<evidence type="ECO:0000313" key="5">
    <source>
        <dbReference type="EMBL" id="MDC0714737.1"/>
    </source>
</evidence>
<evidence type="ECO:0000256" key="1">
    <source>
        <dbReference type="ARBA" id="ARBA00022729"/>
    </source>
</evidence>
<gene>
    <name evidence="5" type="ORF">POL68_40180</name>
</gene>
<accession>A0ABT5DQR7</accession>
<feature type="signal peptide" evidence="3">
    <location>
        <begin position="1"/>
        <end position="20"/>
    </location>
</feature>
<feature type="domain" description="SbsA Ig-like" evidence="4">
    <location>
        <begin position="164"/>
        <end position="241"/>
    </location>
</feature>
<proteinExistence type="predicted"/>
<feature type="domain" description="SbsA Ig-like" evidence="4">
    <location>
        <begin position="270"/>
        <end position="377"/>
    </location>
</feature>
<protein>
    <submittedName>
        <fullName evidence="5">Ig-like domain-containing protein</fullName>
    </submittedName>
</protein>
<name>A0ABT5DQR7_9BACT</name>